<keyword evidence="2" id="KW-1185">Reference proteome</keyword>
<dbReference type="Proteomes" id="UP001055879">
    <property type="component" value="Linkage Group LG06"/>
</dbReference>
<accession>A0ACB9BC63</accession>
<organism evidence="1 2">
    <name type="scientific">Arctium lappa</name>
    <name type="common">Greater burdock</name>
    <name type="synonym">Lappa major</name>
    <dbReference type="NCBI Taxonomy" id="4217"/>
    <lineage>
        <taxon>Eukaryota</taxon>
        <taxon>Viridiplantae</taxon>
        <taxon>Streptophyta</taxon>
        <taxon>Embryophyta</taxon>
        <taxon>Tracheophyta</taxon>
        <taxon>Spermatophyta</taxon>
        <taxon>Magnoliopsida</taxon>
        <taxon>eudicotyledons</taxon>
        <taxon>Gunneridae</taxon>
        <taxon>Pentapetalae</taxon>
        <taxon>asterids</taxon>
        <taxon>campanulids</taxon>
        <taxon>Asterales</taxon>
        <taxon>Asteraceae</taxon>
        <taxon>Carduoideae</taxon>
        <taxon>Cardueae</taxon>
        <taxon>Arctiinae</taxon>
        <taxon>Arctium</taxon>
    </lineage>
</organism>
<gene>
    <name evidence="1" type="ORF">L6452_20248</name>
</gene>
<protein>
    <submittedName>
        <fullName evidence="1">Uncharacterized protein</fullName>
    </submittedName>
</protein>
<proteinExistence type="predicted"/>
<evidence type="ECO:0000313" key="2">
    <source>
        <dbReference type="Proteomes" id="UP001055879"/>
    </source>
</evidence>
<reference evidence="2" key="1">
    <citation type="journal article" date="2022" name="Mol. Ecol. Resour.">
        <title>The genomes of chicory, endive, great burdock and yacon provide insights into Asteraceae palaeo-polyploidization history and plant inulin production.</title>
        <authorList>
            <person name="Fan W."/>
            <person name="Wang S."/>
            <person name="Wang H."/>
            <person name="Wang A."/>
            <person name="Jiang F."/>
            <person name="Liu H."/>
            <person name="Zhao H."/>
            <person name="Xu D."/>
            <person name="Zhang Y."/>
        </authorList>
    </citation>
    <scope>NUCLEOTIDE SEQUENCE [LARGE SCALE GENOMIC DNA]</scope>
    <source>
        <strain evidence="2">cv. Niubang</strain>
    </source>
</reference>
<dbReference type="EMBL" id="CM042052">
    <property type="protein sequence ID" value="KAI3719351.1"/>
    <property type="molecule type" value="Genomic_DNA"/>
</dbReference>
<sequence length="102" mass="11179">MDMILGPWMRLLKKKLSMDAVIEEKSSMDADLGSTKGSRNKKLAEESSYAKGRTRIGTTTNGRGVEAERGVSRKRARKHVGSCGKAKEGTSDFCFCAFEDVS</sequence>
<comment type="caution">
    <text evidence="1">The sequence shown here is derived from an EMBL/GenBank/DDBJ whole genome shotgun (WGS) entry which is preliminary data.</text>
</comment>
<evidence type="ECO:0000313" key="1">
    <source>
        <dbReference type="EMBL" id="KAI3719351.1"/>
    </source>
</evidence>
<reference evidence="1 2" key="2">
    <citation type="journal article" date="2022" name="Mol. Ecol. Resour.">
        <title>The genomes of chicory, endive, great burdock and yacon provide insights into Asteraceae paleo-polyploidization history and plant inulin production.</title>
        <authorList>
            <person name="Fan W."/>
            <person name="Wang S."/>
            <person name="Wang H."/>
            <person name="Wang A."/>
            <person name="Jiang F."/>
            <person name="Liu H."/>
            <person name="Zhao H."/>
            <person name="Xu D."/>
            <person name="Zhang Y."/>
        </authorList>
    </citation>
    <scope>NUCLEOTIDE SEQUENCE [LARGE SCALE GENOMIC DNA]</scope>
    <source>
        <strain evidence="2">cv. Niubang</strain>
    </source>
</reference>
<name>A0ACB9BC63_ARCLA</name>